<feature type="non-terminal residue" evidence="2">
    <location>
        <position position="1"/>
    </location>
</feature>
<dbReference type="EMBL" id="GECZ01012697">
    <property type="protein sequence ID" value="JAS57072.1"/>
    <property type="molecule type" value="Transcribed_RNA"/>
</dbReference>
<dbReference type="AlphaFoldDB" id="A0A1B6G3T0"/>
<reference evidence="2" key="1">
    <citation type="submission" date="2015-11" db="EMBL/GenBank/DDBJ databases">
        <title>De novo transcriptome assembly of four potential Pierce s Disease insect vectors from Arizona vineyards.</title>
        <authorList>
            <person name="Tassone E.E."/>
        </authorList>
    </citation>
    <scope>NUCLEOTIDE SEQUENCE</scope>
</reference>
<accession>A0A1B6G3T0</accession>
<evidence type="ECO:0000313" key="2">
    <source>
        <dbReference type="EMBL" id="JAS57072.1"/>
    </source>
</evidence>
<feature type="non-terminal residue" evidence="2">
    <location>
        <position position="128"/>
    </location>
</feature>
<gene>
    <name evidence="2" type="ORF">g.49324</name>
</gene>
<protein>
    <submittedName>
        <fullName evidence="2">Uncharacterized protein</fullName>
    </submittedName>
</protein>
<name>A0A1B6G3T0_9HEMI</name>
<sequence length="128" mass="14232">KSLRWVCLVLFLFLTLAASSGSSSDSSFVSLSDSSSGDPVDLGPGFVGDFRQAWCGTEQTHHLGILLKDKWLGDPSPANDWIEDFVTDLTAELLSRETELRARARRARGGSGRGYRRRRIYVNFLISH</sequence>
<keyword evidence="1" id="KW-0732">Signal</keyword>
<proteinExistence type="predicted"/>
<feature type="signal peptide" evidence="1">
    <location>
        <begin position="1"/>
        <end position="21"/>
    </location>
</feature>
<feature type="chain" id="PRO_5008583284" evidence="1">
    <location>
        <begin position="22"/>
        <end position="128"/>
    </location>
</feature>
<organism evidence="2">
    <name type="scientific">Cuerna arida</name>
    <dbReference type="NCBI Taxonomy" id="1464854"/>
    <lineage>
        <taxon>Eukaryota</taxon>
        <taxon>Metazoa</taxon>
        <taxon>Ecdysozoa</taxon>
        <taxon>Arthropoda</taxon>
        <taxon>Hexapoda</taxon>
        <taxon>Insecta</taxon>
        <taxon>Pterygota</taxon>
        <taxon>Neoptera</taxon>
        <taxon>Paraneoptera</taxon>
        <taxon>Hemiptera</taxon>
        <taxon>Auchenorrhyncha</taxon>
        <taxon>Membracoidea</taxon>
        <taxon>Cicadellidae</taxon>
        <taxon>Cicadellinae</taxon>
        <taxon>Proconiini</taxon>
        <taxon>Cuerna</taxon>
    </lineage>
</organism>
<evidence type="ECO:0000256" key="1">
    <source>
        <dbReference type="SAM" id="SignalP"/>
    </source>
</evidence>